<dbReference type="InterPro" id="IPR007133">
    <property type="entry name" value="RNA_pol_II-assoc_Paf1"/>
</dbReference>
<reference evidence="6 7" key="2">
    <citation type="journal article" date="2022" name="Mol. Biol. Evol.">
        <title>Comparative Genomics Reveals Insights into the Divergent Evolution of Astigmatic Mites and Household Pest Adaptations.</title>
        <authorList>
            <person name="Xiong Q."/>
            <person name="Wan A.T."/>
            <person name="Liu X."/>
            <person name="Fung C.S."/>
            <person name="Xiao X."/>
            <person name="Malainual N."/>
            <person name="Hou J."/>
            <person name="Wang L."/>
            <person name="Wang M."/>
            <person name="Yang K.Y."/>
            <person name="Cui Y."/>
            <person name="Leung E.L."/>
            <person name="Nong W."/>
            <person name="Shin S.K."/>
            <person name="Au S.W."/>
            <person name="Jeong K.Y."/>
            <person name="Chew F.T."/>
            <person name="Hui J.H."/>
            <person name="Leung T.F."/>
            <person name="Tungtrongchitr A."/>
            <person name="Zhong N."/>
            <person name="Liu Z."/>
            <person name="Tsui S.K."/>
        </authorList>
    </citation>
    <scope>NUCLEOTIDE SEQUENCE [LARGE SCALE GENOMIC DNA]</scope>
    <source>
        <strain evidence="6">Derp</strain>
    </source>
</reference>
<feature type="compositionally biased region" description="Basic residues" evidence="5">
    <location>
        <begin position="480"/>
        <end position="490"/>
    </location>
</feature>
<evidence type="ECO:0000256" key="1">
    <source>
        <dbReference type="ARBA" id="ARBA00004123"/>
    </source>
</evidence>
<accession>A0ABQ8J858</accession>
<evidence type="ECO:0000256" key="4">
    <source>
        <dbReference type="ARBA" id="ARBA00023242"/>
    </source>
</evidence>
<comment type="similarity">
    <text evidence="2">Belongs to the PAF1 family.</text>
</comment>
<feature type="compositionally biased region" description="Low complexity" evidence="5">
    <location>
        <begin position="67"/>
        <end position="80"/>
    </location>
</feature>
<proteinExistence type="inferred from homology"/>
<dbReference type="EMBL" id="NJHN03000062">
    <property type="protein sequence ID" value="KAH9418742.1"/>
    <property type="molecule type" value="Genomic_DNA"/>
</dbReference>
<dbReference type="Proteomes" id="UP000887458">
    <property type="component" value="Unassembled WGS sequence"/>
</dbReference>
<evidence type="ECO:0000313" key="6">
    <source>
        <dbReference type="EMBL" id="KAH9418742.1"/>
    </source>
</evidence>
<keyword evidence="4" id="KW-0539">Nucleus</keyword>
<dbReference type="PANTHER" id="PTHR23188">
    <property type="entry name" value="RNA POLYMERASE II-ASSOCIATED FACTOR 1 HOMOLOG"/>
    <property type="match status" value="1"/>
</dbReference>
<evidence type="ECO:0000313" key="7">
    <source>
        <dbReference type="Proteomes" id="UP000887458"/>
    </source>
</evidence>
<feature type="compositionally biased region" description="Basic and acidic residues" evidence="5">
    <location>
        <begin position="546"/>
        <end position="557"/>
    </location>
</feature>
<feature type="compositionally biased region" description="Polar residues" evidence="5">
    <location>
        <begin position="590"/>
        <end position="600"/>
    </location>
</feature>
<feature type="compositionally biased region" description="Low complexity" evidence="5">
    <location>
        <begin position="501"/>
        <end position="522"/>
    </location>
</feature>
<name>A0ABQ8J858_DERPT</name>
<reference evidence="6 7" key="1">
    <citation type="journal article" date="2018" name="J. Allergy Clin. Immunol.">
        <title>High-quality assembly of Dermatophagoides pteronyssinus genome and transcriptome reveals a wide range of novel allergens.</title>
        <authorList>
            <person name="Liu X.Y."/>
            <person name="Yang K.Y."/>
            <person name="Wang M.Q."/>
            <person name="Kwok J.S."/>
            <person name="Zeng X."/>
            <person name="Yang Z."/>
            <person name="Xiao X.J."/>
            <person name="Lau C.P."/>
            <person name="Li Y."/>
            <person name="Huang Z.M."/>
            <person name="Ba J.G."/>
            <person name="Yim A.K."/>
            <person name="Ouyang C.Y."/>
            <person name="Ngai S.M."/>
            <person name="Chan T.F."/>
            <person name="Leung E.L."/>
            <person name="Liu L."/>
            <person name="Liu Z.G."/>
            <person name="Tsui S.K."/>
        </authorList>
    </citation>
    <scope>NUCLEOTIDE SEQUENCE [LARGE SCALE GENOMIC DNA]</scope>
    <source>
        <strain evidence="6">Derp</strain>
    </source>
</reference>
<sequence>NVLYERIIRMKFLTLITSFCCRIGILVFEKKFNFLKFYHRIQQRMAPVVQISATNGNKPVQSTPDKSLLTTNASATTTSSKKPIERRPELFCKVKYSNTLPDIPFDPKFIVYPFDTNRFVEYKQTSLEKNYKHDLLTEQDLGVTIDLINPETYEVNEYKNVRLAEEDEKLLEDEIAAPQDTKRSRCHNRAITWLKKTEYISTEFNRYGASSDKTETKVGFGVRKRMRDENFYLDRDSQIAAINKTFESAKKPILSHPGKPGLKPVKTWPVFPDFELWKYPFAQVMFDADPAPPEKEKEMSQAMIRGVMDESGEQFVAYFLPTEDSMNKRKIDELEGRDYTENEEYEYTMAREYNWNVKNKATKGYEENYFFVWRDDAVCYNELETRVKLSKRRLKHTATNSKLVVKHRQLNEQEYKIQEIRMTQLEPPQEDDELAAAVAAAATKSEMMEYNENDDHQQQQQQSEQSQEHDQEMNEENEGHKKKSRNKKHRNESDDEESAESKSSSSSSASSSADSSSASSSDSSEESDNDENDRKQKQKQSSPKQQQKDVQKKKQESSAESSAQSSDDSDSDGGSGVSSDSDSDDDQRQQTKQIFGSDSD</sequence>
<evidence type="ECO:0000256" key="5">
    <source>
        <dbReference type="SAM" id="MobiDB-lite"/>
    </source>
</evidence>
<evidence type="ECO:0000256" key="2">
    <source>
        <dbReference type="ARBA" id="ARBA00007560"/>
    </source>
</evidence>
<dbReference type="PANTHER" id="PTHR23188:SF12">
    <property type="entry name" value="RNA POLYMERASE II-ASSOCIATED FACTOR 1 HOMOLOG"/>
    <property type="match status" value="1"/>
</dbReference>
<feature type="region of interest" description="Disordered" evidence="5">
    <location>
        <begin position="451"/>
        <end position="600"/>
    </location>
</feature>
<dbReference type="Pfam" id="PF03985">
    <property type="entry name" value="Paf1"/>
    <property type="match status" value="1"/>
</dbReference>
<keyword evidence="7" id="KW-1185">Reference proteome</keyword>
<feature type="non-terminal residue" evidence="6">
    <location>
        <position position="1"/>
    </location>
</feature>
<comment type="caution">
    <text evidence="6">The sequence shown here is derived from an EMBL/GenBank/DDBJ whole genome shotgun (WGS) entry which is preliminary data.</text>
</comment>
<protein>
    <recommendedName>
        <fullName evidence="3">RNA polymerase II-associated factor 1 homolog</fullName>
    </recommendedName>
</protein>
<gene>
    <name evidence="6" type="primary">PAF1</name>
    <name evidence="6" type="ORF">DERP_004068</name>
</gene>
<organism evidence="6 7">
    <name type="scientific">Dermatophagoides pteronyssinus</name>
    <name type="common">European house dust mite</name>
    <dbReference type="NCBI Taxonomy" id="6956"/>
    <lineage>
        <taxon>Eukaryota</taxon>
        <taxon>Metazoa</taxon>
        <taxon>Ecdysozoa</taxon>
        <taxon>Arthropoda</taxon>
        <taxon>Chelicerata</taxon>
        <taxon>Arachnida</taxon>
        <taxon>Acari</taxon>
        <taxon>Acariformes</taxon>
        <taxon>Sarcoptiformes</taxon>
        <taxon>Astigmata</taxon>
        <taxon>Psoroptidia</taxon>
        <taxon>Analgoidea</taxon>
        <taxon>Pyroglyphidae</taxon>
        <taxon>Dermatophagoidinae</taxon>
        <taxon>Dermatophagoides</taxon>
    </lineage>
</organism>
<feature type="region of interest" description="Disordered" evidence="5">
    <location>
        <begin position="56"/>
        <end position="82"/>
    </location>
</feature>
<comment type="subcellular location">
    <subcellularLocation>
        <location evidence="1">Nucleus</location>
    </subcellularLocation>
</comment>
<feature type="compositionally biased region" description="Polar residues" evidence="5">
    <location>
        <begin position="56"/>
        <end position="65"/>
    </location>
</feature>
<evidence type="ECO:0000256" key="3">
    <source>
        <dbReference type="ARBA" id="ARBA00020462"/>
    </source>
</evidence>